<dbReference type="EMBL" id="CP012643">
    <property type="protein sequence ID" value="ALI99893.1"/>
    <property type="molecule type" value="Genomic_DNA"/>
</dbReference>
<reference evidence="1 2" key="1">
    <citation type="submission" date="2015-08" db="EMBL/GenBank/DDBJ databases">
        <title>Complete genome sequence of Rufibacter tibetensis strain 1351t, a radiation-resistant bacterium from tibet plateau.</title>
        <authorList>
            <person name="Dai J."/>
        </authorList>
    </citation>
    <scope>NUCLEOTIDE SEQUENCE [LARGE SCALE GENOMIC DNA]</scope>
    <source>
        <strain evidence="1 2">1351</strain>
    </source>
</reference>
<gene>
    <name evidence="1" type="ORF">DC20_14080</name>
</gene>
<evidence type="ECO:0000313" key="2">
    <source>
        <dbReference type="Proteomes" id="UP000061382"/>
    </source>
</evidence>
<dbReference type="AlphaFoldDB" id="A0A0P0CTF9"/>
<dbReference type="Proteomes" id="UP000061382">
    <property type="component" value="Chromosome"/>
</dbReference>
<name>A0A0P0CTF9_9BACT</name>
<dbReference type="RefSeq" id="WP_062544420.1">
    <property type="nucleotide sequence ID" value="NZ_CP012643.1"/>
</dbReference>
<proteinExistence type="predicted"/>
<dbReference type="KEGG" id="rti:DC20_14080"/>
<dbReference type="PATRIC" id="fig|512763.3.peg.3088"/>
<protein>
    <submittedName>
        <fullName evidence="1">Uncharacterized protein</fullName>
    </submittedName>
</protein>
<evidence type="ECO:0000313" key="1">
    <source>
        <dbReference type="EMBL" id="ALI99893.1"/>
    </source>
</evidence>
<accession>A0A0P0CTF9</accession>
<sequence length="66" mass="7393">MADKHHVTKYGADLIVDKILADSNVRDFLKVMGPIQANENRLSQKLISTIDLSKAQNNQIDKGDQE</sequence>
<keyword evidence="2" id="KW-1185">Reference proteome</keyword>
<organism evidence="1 2">
    <name type="scientific">Rufibacter tibetensis</name>
    <dbReference type="NCBI Taxonomy" id="512763"/>
    <lineage>
        <taxon>Bacteria</taxon>
        <taxon>Pseudomonadati</taxon>
        <taxon>Bacteroidota</taxon>
        <taxon>Cytophagia</taxon>
        <taxon>Cytophagales</taxon>
        <taxon>Hymenobacteraceae</taxon>
        <taxon>Rufibacter</taxon>
    </lineage>
</organism>